<keyword evidence="4" id="KW-1185">Reference proteome</keyword>
<dbReference type="Pfam" id="PF00024">
    <property type="entry name" value="PAN_1"/>
    <property type="match status" value="1"/>
</dbReference>
<evidence type="ECO:0000313" key="3">
    <source>
        <dbReference type="EMBL" id="CAJ1408925.1"/>
    </source>
</evidence>
<dbReference type="EMBL" id="CAUJNA010003738">
    <property type="protein sequence ID" value="CAJ1408925.1"/>
    <property type="molecule type" value="Genomic_DNA"/>
</dbReference>
<feature type="region of interest" description="Disordered" evidence="1">
    <location>
        <begin position="315"/>
        <end position="339"/>
    </location>
</feature>
<sequence length="596" mass="67451">VVEEIMGFFVAPFTGHYSFMTWGQVKQDVWLSESADPADMVKVAESIDSQPCRFGGRRRNIYKGCSMFYNYRNHNTPPSRHLGMPVSQWHGWSGDSTDLRTPTEVTMKLQKGERRFLVKRVSLPESYRPSFLNSARRRAYQATGLRIHDPDLSDLTPEQKELLAERKSWPEMLLFKKFYSKNGGQWRIGLRAAEADPVTYSAWIQWNFGDWHVAEALNGMVMPDGTQVHVDTWWFNYYISGEEQVTEILVQFWRPMGNLPVLEIEYDSMRSRVEVVTVTNGDANDLFIWPLPGSLFEVPVMEPSATLVANGHRARFSPRAPGPSKGNTSNASEEAPEREAVPFPCEPGAFNATGCNEALGCQWDAAQKAYGLHDTLDGAQYYETWEECQQRCCHDEDCLAASYDTATMVCYKLTEAQTTGVTLWPSETTTWLYATVASRRPSSDGYGAFRGGLAFAGLQLKAYPDHRSVTFCKAMCSKDPLCKAIHWYETAGCFLKSRCLTEDSVKVASSDDASWTYYKKDVECPRLDQIDEETRDKMLHPPDEFGGSYSSFAQGFLSGRRRWFQRQTYLRYAARGGFKVVSVEESDSENVAGQAS</sequence>
<gene>
    <name evidence="3" type="ORF">EVOR1521_LOCUS30143</name>
</gene>
<organism evidence="3 4">
    <name type="scientific">Effrenium voratum</name>
    <dbReference type="NCBI Taxonomy" id="2562239"/>
    <lineage>
        <taxon>Eukaryota</taxon>
        <taxon>Sar</taxon>
        <taxon>Alveolata</taxon>
        <taxon>Dinophyceae</taxon>
        <taxon>Suessiales</taxon>
        <taxon>Symbiodiniaceae</taxon>
        <taxon>Effrenium</taxon>
    </lineage>
</organism>
<evidence type="ECO:0000259" key="2">
    <source>
        <dbReference type="Pfam" id="PF00024"/>
    </source>
</evidence>
<comment type="caution">
    <text evidence="3">The sequence shown here is derived from an EMBL/GenBank/DDBJ whole genome shotgun (WGS) entry which is preliminary data.</text>
</comment>
<feature type="domain" description="Apple" evidence="2">
    <location>
        <begin position="383"/>
        <end position="423"/>
    </location>
</feature>
<dbReference type="Proteomes" id="UP001178507">
    <property type="component" value="Unassembled WGS sequence"/>
</dbReference>
<dbReference type="AlphaFoldDB" id="A0AA36JMF6"/>
<evidence type="ECO:0000313" key="4">
    <source>
        <dbReference type="Proteomes" id="UP001178507"/>
    </source>
</evidence>
<reference evidence="3" key="1">
    <citation type="submission" date="2023-08" db="EMBL/GenBank/DDBJ databases">
        <authorList>
            <person name="Chen Y."/>
            <person name="Shah S."/>
            <person name="Dougan E. K."/>
            <person name="Thang M."/>
            <person name="Chan C."/>
        </authorList>
    </citation>
    <scope>NUCLEOTIDE SEQUENCE</scope>
</reference>
<evidence type="ECO:0000256" key="1">
    <source>
        <dbReference type="SAM" id="MobiDB-lite"/>
    </source>
</evidence>
<protein>
    <recommendedName>
        <fullName evidence="2">Apple domain-containing protein</fullName>
    </recommendedName>
</protein>
<proteinExistence type="predicted"/>
<accession>A0AA36JMF6</accession>
<feature type="non-terminal residue" evidence="3">
    <location>
        <position position="596"/>
    </location>
</feature>
<name>A0AA36JMF6_9DINO</name>
<dbReference type="InterPro" id="IPR003609">
    <property type="entry name" value="Pan_app"/>
</dbReference>